<reference evidence="6 7" key="1">
    <citation type="submission" date="2020-04" db="EMBL/GenBank/DDBJ databases">
        <title>Paraburkholderia sp. RP-4-7 isolated from soil.</title>
        <authorList>
            <person name="Dahal R.H."/>
        </authorList>
    </citation>
    <scope>NUCLEOTIDE SEQUENCE [LARGE SCALE GENOMIC DNA]</scope>
    <source>
        <strain evidence="6 7">RP-4-7</strain>
    </source>
</reference>
<organism evidence="6 7">
    <name type="scientific">Paraburkholderia polaris</name>
    <dbReference type="NCBI Taxonomy" id="2728848"/>
    <lineage>
        <taxon>Bacteria</taxon>
        <taxon>Pseudomonadati</taxon>
        <taxon>Pseudomonadota</taxon>
        <taxon>Betaproteobacteria</taxon>
        <taxon>Burkholderiales</taxon>
        <taxon>Burkholderiaceae</taxon>
        <taxon>Paraburkholderia</taxon>
    </lineage>
</organism>
<dbReference type="CDD" id="cd04730">
    <property type="entry name" value="NPD_like"/>
    <property type="match status" value="1"/>
</dbReference>
<dbReference type="InterPro" id="IPR013785">
    <property type="entry name" value="Aldolase_TIM"/>
</dbReference>
<evidence type="ECO:0000313" key="7">
    <source>
        <dbReference type="Proteomes" id="UP000544134"/>
    </source>
</evidence>
<evidence type="ECO:0000256" key="5">
    <source>
        <dbReference type="ARBA" id="ARBA00023033"/>
    </source>
</evidence>
<evidence type="ECO:0000256" key="4">
    <source>
        <dbReference type="ARBA" id="ARBA00023002"/>
    </source>
</evidence>
<dbReference type="AlphaFoldDB" id="A0A848I7W0"/>
<evidence type="ECO:0000313" key="6">
    <source>
        <dbReference type="EMBL" id="NML96595.1"/>
    </source>
</evidence>
<keyword evidence="5 6" id="KW-0503">Monooxygenase</keyword>
<accession>A0A848I7W0</accession>
<evidence type="ECO:0000256" key="3">
    <source>
        <dbReference type="ARBA" id="ARBA00022643"/>
    </source>
</evidence>
<comment type="similarity">
    <text evidence="1">Belongs to the nitronate monooxygenase family. NMO class I subfamily.</text>
</comment>
<evidence type="ECO:0000256" key="2">
    <source>
        <dbReference type="ARBA" id="ARBA00022630"/>
    </source>
</evidence>
<keyword evidence="3" id="KW-0288">FMN</keyword>
<dbReference type="Pfam" id="PF03060">
    <property type="entry name" value="NMO"/>
    <property type="match status" value="1"/>
</dbReference>
<dbReference type="RefSeq" id="WP_169483551.1">
    <property type="nucleotide sequence ID" value="NZ_JABBGJ010000001.1"/>
</dbReference>
<dbReference type="GO" id="GO:0018580">
    <property type="term" value="F:nitronate monooxygenase activity"/>
    <property type="evidence" value="ECO:0007669"/>
    <property type="project" value="InterPro"/>
</dbReference>
<comment type="caution">
    <text evidence="6">The sequence shown here is derived from an EMBL/GenBank/DDBJ whole genome shotgun (WGS) entry which is preliminary data.</text>
</comment>
<dbReference type="InterPro" id="IPR004136">
    <property type="entry name" value="NMO"/>
</dbReference>
<dbReference type="PANTHER" id="PTHR42747:SF4">
    <property type="entry name" value="BLR1330 PROTEIN"/>
    <property type="match status" value="1"/>
</dbReference>
<keyword evidence="7" id="KW-1185">Reference proteome</keyword>
<proteinExistence type="inferred from homology"/>
<dbReference type="EMBL" id="JABBGJ010000001">
    <property type="protein sequence ID" value="NML96595.1"/>
    <property type="molecule type" value="Genomic_DNA"/>
</dbReference>
<dbReference type="PANTHER" id="PTHR42747">
    <property type="entry name" value="NITRONATE MONOOXYGENASE-RELATED"/>
    <property type="match status" value="1"/>
</dbReference>
<gene>
    <name evidence="6" type="ORF">HHL24_01260</name>
</gene>
<keyword evidence="2" id="KW-0285">Flavoprotein</keyword>
<dbReference type="Proteomes" id="UP000544134">
    <property type="component" value="Unassembled WGS sequence"/>
</dbReference>
<protein>
    <submittedName>
        <fullName evidence="6">Nitronate monooxygenase</fullName>
    </submittedName>
</protein>
<dbReference type="Gene3D" id="3.20.20.70">
    <property type="entry name" value="Aldolase class I"/>
    <property type="match status" value="1"/>
</dbReference>
<dbReference type="SUPFAM" id="SSF51412">
    <property type="entry name" value="Inosine monophosphate dehydrogenase (IMPDH)"/>
    <property type="match status" value="1"/>
</dbReference>
<keyword evidence="4" id="KW-0560">Oxidoreductase</keyword>
<sequence length="306" mass="32652">MPIPAILQAGLQLPVIAAPMFLVSGTKLVIETCKQGIIGTLPALNARPSSQLDDWLHEIENALEGQHAAKFGVMIPVHKSNKRLDQDLDIVIRHKVPLVITAAGHRPDVIAAVHAYGGVVFHDAIHMKHAMKAAEAGVDGIIPICAGGGGNAGTINPFTFISQLRAKFDGTIVLGGALGHGRHVRAARLLGADLAYMGTRFIATEEANAAPRFKQMILDAESTDVIYTNKVTGIGASFLRESLVKAGLDWNEGAHIPSATVENEEEMIAWRDIWSSGQGVGLIHDVPTVADLAHRLKTEFAESLEA</sequence>
<name>A0A848I7W0_9BURK</name>
<evidence type="ECO:0000256" key="1">
    <source>
        <dbReference type="ARBA" id="ARBA00009881"/>
    </source>
</evidence>